<dbReference type="InterPro" id="IPR046439">
    <property type="entry name" value="ZF_RZ_dom"/>
</dbReference>
<keyword evidence="5" id="KW-0863">Zinc-finger</keyword>
<dbReference type="Pfam" id="PF13087">
    <property type="entry name" value="AAA_12"/>
    <property type="match status" value="1"/>
</dbReference>
<dbReference type="GO" id="GO:0031048">
    <property type="term" value="P:regulatory ncRNA-mediated heterochromatin formation"/>
    <property type="evidence" value="ECO:0007669"/>
    <property type="project" value="TreeGrafter"/>
</dbReference>
<dbReference type="InterPro" id="IPR027417">
    <property type="entry name" value="P-loop_NTPase"/>
</dbReference>
<dbReference type="OrthoDB" id="2423195at2759"/>
<dbReference type="Pfam" id="PF20173">
    <property type="entry name" value="ZnF_RZ-type"/>
    <property type="match status" value="1"/>
</dbReference>
<dbReference type="PANTHER" id="PTHR10887:SF445">
    <property type="entry name" value="NFX1-TYPE ZINC FINGER-CONTAINING PROTEIN 1"/>
    <property type="match status" value="1"/>
</dbReference>
<keyword evidence="6" id="KW-0347">Helicase</keyword>
<evidence type="ECO:0000259" key="9">
    <source>
        <dbReference type="PROSITE" id="PS51981"/>
    </source>
</evidence>
<evidence type="ECO:0000256" key="5">
    <source>
        <dbReference type="ARBA" id="ARBA00022771"/>
    </source>
</evidence>
<dbReference type="RefSeq" id="XP_067484211.1">
    <property type="nucleotide sequence ID" value="XM_067626454.1"/>
</dbReference>
<keyword evidence="3" id="KW-0479">Metal-binding</keyword>
<evidence type="ECO:0000256" key="4">
    <source>
        <dbReference type="ARBA" id="ARBA00022737"/>
    </source>
</evidence>
<evidence type="ECO:0000313" key="10">
    <source>
        <dbReference type="EMBL" id="OJJ76964.1"/>
    </source>
</evidence>
<dbReference type="CDD" id="cd06008">
    <property type="entry name" value="NF-X1-zinc-finger"/>
    <property type="match status" value="1"/>
</dbReference>
<keyword evidence="11" id="KW-1185">Reference proteome</keyword>
<name>A0A1L9UZ29_ASPBC</name>
<dbReference type="STRING" id="767769.A0A1L9UZ29"/>
<keyword evidence="6" id="KW-0378">Hydrolase</keyword>
<comment type="subcellular location">
    <subcellularLocation>
        <location evidence="1">Cytoplasm</location>
    </subcellularLocation>
</comment>
<dbReference type="InterPro" id="IPR045055">
    <property type="entry name" value="DNA2/NAM7-like"/>
</dbReference>
<keyword evidence="4" id="KW-0677">Repeat</keyword>
<dbReference type="GO" id="GO:0002376">
    <property type="term" value="P:immune system process"/>
    <property type="evidence" value="ECO:0007669"/>
    <property type="project" value="UniProtKB-KW"/>
</dbReference>
<dbReference type="EMBL" id="KV878679">
    <property type="protein sequence ID" value="OJJ76964.1"/>
    <property type="molecule type" value="Genomic_DNA"/>
</dbReference>
<dbReference type="Gene3D" id="3.40.50.300">
    <property type="entry name" value="P-loop containing nucleotide triphosphate hydrolases"/>
    <property type="match status" value="2"/>
</dbReference>
<keyword evidence="7" id="KW-0862">Zinc</keyword>
<dbReference type="Proteomes" id="UP000184499">
    <property type="component" value="Unassembled WGS sequence"/>
</dbReference>
<evidence type="ECO:0000256" key="6">
    <source>
        <dbReference type="ARBA" id="ARBA00022806"/>
    </source>
</evidence>
<dbReference type="PROSITE" id="PS51981">
    <property type="entry name" value="ZF_RZ"/>
    <property type="match status" value="1"/>
</dbReference>
<evidence type="ECO:0000256" key="8">
    <source>
        <dbReference type="ARBA" id="ARBA00022859"/>
    </source>
</evidence>
<evidence type="ECO:0000256" key="1">
    <source>
        <dbReference type="ARBA" id="ARBA00004496"/>
    </source>
</evidence>
<dbReference type="OMA" id="ASTAPMW"/>
<dbReference type="InterPro" id="IPR000967">
    <property type="entry name" value="Znf_NFX1"/>
</dbReference>
<dbReference type="GO" id="GO:0005737">
    <property type="term" value="C:cytoplasm"/>
    <property type="evidence" value="ECO:0007669"/>
    <property type="project" value="UniProtKB-SubCell"/>
</dbReference>
<dbReference type="Pfam" id="PF13086">
    <property type="entry name" value="AAA_11"/>
    <property type="match status" value="1"/>
</dbReference>
<dbReference type="PANTHER" id="PTHR10887">
    <property type="entry name" value="DNA2/NAM7 HELICASE FAMILY"/>
    <property type="match status" value="1"/>
</dbReference>
<sequence>MIDESPDTRRTFVESLATESGLRKVRQIVETEFAISYSVLKPMFDPHCILFLRLVSHDELLSSLILEKAVGTIYNVIYGPSGRRATGFFTRVTDFLTQIRADGRDQTVDQNCATRNEVLSLISRVLLGTLTLNHEAAIQVDLRMIAGRLYEIYSVDNTDAVADDDNLQLAYENILKIRDILSMGDTIPISRKPERLQTIESNQQGSTRYVIDLPGELSDLGPRHDNDKTAISDIQILPTISEILNADRPEFLPARCAADFPIEHHERGIRRLLDSQFRLLREDTSGVLREGIRLIIHAWELVVHGTDWRLKRKFLRDNMPTPTRVYSGVEVRRIKSEQFKGIEVDLEFDQLPRLKYASPAKRKQWWLDSKALKRGSTLLALLDAEDVDDTSVIFFLVSKREISYVDNDKKGSAPADHISDVVSDGNRAMVTLGLVGQTNTIDLEKLVSFSRSKPFPRPLILVEFPAIPYNSFEGILRCLQVLHQNPARMPFNAWLAPSREHHELCEALTKSGTDTGSISIQPPVYFRKSLCLDLSCLPGRYHDNDASQMLSMSLSQDPKVLSTDISKVTELDEGQADAFIWALRRKIALIQGPPGTGKSYVGLQLARCLLHNKDVLNLGPILCVCYTAHALDQFLDGLLKWGVVDIIRIGPRSASPHIENLSLDVRKQDPGPRIKGISRLKNESRANLFGISSKIDELLTQAQCGDHSLVLGVLKNRFPSQANSIIHGTPGETQANALQTWASGNAPGDWSDASIERSIDRLLQEDVWTLKASERTRLLSYWQEAALADVSHQILTLLEAHLAEKERYTSAYSLLDVQRLNECQVVGVTTTQLANNADLLRGLNAKVLICEEAAEVLESHVLTALLPSIQHAILIGDHLQLRPRISNLRLSMDYERENPKYNLDESLFERLANFRFGKSAFNGTSEPNQLEYCFPVMQLSHQRRMHPSISELVRETLYPKLQDDPATASYPPIPGLSRRLFWLDHRHLEDPTDPTEPMQSKTNTWEVGMVTALVRHLCQQGKYGPGEIAVLTPYVGQLRMLRDVLEKEVAIMINETNSDALDESEGLDVDGTRMNQNGRCGKQRVPRKGSLLDVIRMSTVDNFQGEEASIVIVSLVRSNKFRNCGFLKMPNRINVLLSRAKHGMYIIGDASTASTAPMWSSVIQLLEKGANIGPRLELRCDRHPDKRVYVSCPNDFTIYAPEGGCAEKCRLRLDCGHTCAVKCHPERQHNAVKCMKLCTRTNDCGHACPKKCYEQCGECSQMVHDVFLPCGHLAEAVECRQMGNLAKVRCTKRVSRTMDRCGHNMEMRCFENTDTVKCFHLCDSPLSCGHTCRRLCWQCRHMEGDFYQIDHGCCQSPCGRGFSACSHSCQQSCHQGTPCPPCPLTCQVRCRHSRCAKTCSEPCPPCAETCGWGCEHRRQCTMPCAVPCGNVPCDLRCKKKLTSCGHQCPGLCGERCPDSQLCRICCGPDILEQNVDLIELKAYKDINVDENPLVFLSCGHFYTASSLDGIMGMTEHYEVEGSTGRILGPKPSHRLLDSGRPKGCPQCRAPLRDIDRYSRIIKQAFLDEATKKFAAHASIKFGHLLGEVEGYETDIERENLNFVDEWSQETIDTRSAEDVKRSIDAYRARESKLLRKIKEFTKSVAKSEQPFGRVSDILASAAARRPGLSATPFQHNGSYIQTGFESHGHVLGLRLTWVHFWNLDSIYNNRRIDPRVKVTLIQVVASRISGLLSQCEAIATYCQKAKYLQQEVESRIYYVLFSMLSISNQEARGHPVSGAAEARIREKALRELKACDGICLRHSKILRSLREDIEKARRLVNGGTFYSCVTSEEKRQVYQAMAAQFNGTGHWYYCENGHPFAVGECGMPMEESRCPQCDAPVGGLNHQFAQGIRRADDMDVEFGNSLEGDTN</sequence>
<dbReference type="InterPro" id="IPR041677">
    <property type="entry name" value="DNA2/NAM7_AAA_11"/>
</dbReference>
<evidence type="ECO:0000256" key="7">
    <source>
        <dbReference type="ARBA" id="ARBA00022833"/>
    </source>
</evidence>
<dbReference type="GeneID" id="93578942"/>
<keyword evidence="6" id="KW-0547">Nucleotide-binding</keyword>
<evidence type="ECO:0000256" key="2">
    <source>
        <dbReference type="ARBA" id="ARBA00022490"/>
    </source>
</evidence>
<dbReference type="SMART" id="SM00438">
    <property type="entry name" value="ZnF_NFX"/>
    <property type="match status" value="5"/>
</dbReference>
<evidence type="ECO:0000256" key="3">
    <source>
        <dbReference type="ARBA" id="ARBA00022723"/>
    </source>
</evidence>
<dbReference type="FunFam" id="3.40.50.300:FF:001660">
    <property type="entry name" value="NF-X1 finger and helicase protein, putative"/>
    <property type="match status" value="1"/>
</dbReference>
<protein>
    <recommendedName>
        <fullName evidence="9">RZ-type domain-containing protein</fullName>
    </recommendedName>
</protein>
<proteinExistence type="predicted"/>
<dbReference type="CDD" id="cd17936">
    <property type="entry name" value="EEXXEc_NFX1"/>
    <property type="match status" value="1"/>
</dbReference>
<keyword evidence="8" id="KW-0391">Immunity</keyword>
<dbReference type="InterPro" id="IPR041679">
    <property type="entry name" value="DNA2/NAM7-like_C"/>
</dbReference>
<dbReference type="InterPro" id="IPR047187">
    <property type="entry name" value="SF1_C_Upf1"/>
</dbReference>
<feature type="domain" description="RZ-type" evidence="9">
    <location>
        <begin position="1829"/>
        <end position="1905"/>
    </location>
</feature>
<dbReference type="VEuPathDB" id="FungiDB:ASPBRDRAFT_49963"/>
<keyword evidence="6" id="KW-0067">ATP-binding</keyword>
<keyword evidence="2" id="KW-0963">Cytoplasm</keyword>
<evidence type="ECO:0000313" key="11">
    <source>
        <dbReference type="Proteomes" id="UP000184499"/>
    </source>
</evidence>
<reference evidence="11" key="1">
    <citation type="journal article" date="2017" name="Genome Biol.">
        <title>Comparative genomics reveals high biological diversity and specific adaptations in the industrially and medically important fungal genus Aspergillus.</title>
        <authorList>
            <person name="de Vries R.P."/>
            <person name="Riley R."/>
            <person name="Wiebenga A."/>
            <person name="Aguilar-Osorio G."/>
            <person name="Amillis S."/>
            <person name="Uchima C.A."/>
            <person name="Anderluh G."/>
            <person name="Asadollahi M."/>
            <person name="Askin M."/>
            <person name="Barry K."/>
            <person name="Battaglia E."/>
            <person name="Bayram O."/>
            <person name="Benocci T."/>
            <person name="Braus-Stromeyer S.A."/>
            <person name="Caldana C."/>
            <person name="Canovas D."/>
            <person name="Cerqueira G.C."/>
            <person name="Chen F."/>
            <person name="Chen W."/>
            <person name="Choi C."/>
            <person name="Clum A."/>
            <person name="Dos Santos R.A."/>
            <person name="Damasio A.R."/>
            <person name="Diallinas G."/>
            <person name="Emri T."/>
            <person name="Fekete E."/>
            <person name="Flipphi M."/>
            <person name="Freyberg S."/>
            <person name="Gallo A."/>
            <person name="Gournas C."/>
            <person name="Habgood R."/>
            <person name="Hainaut M."/>
            <person name="Harispe M.L."/>
            <person name="Henrissat B."/>
            <person name="Hilden K.S."/>
            <person name="Hope R."/>
            <person name="Hossain A."/>
            <person name="Karabika E."/>
            <person name="Karaffa L."/>
            <person name="Karanyi Z."/>
            <person name="Krasevec N."/>
            <person name="Kuo A."/>
            <person name="Kusch H."/>
            <person name="LaButti K."/>
            <person name="Lagendijk E.L."/>
            <person name="Lapidus A."/>
            <person name="Levasseur A."/>
            <person name="Lindquist E."/>
            <person name="Lipzen A."/>
            <person name="Logrieco A.F."/>
            <person name="MacCabe A."/>
            <person name="Maekelae M.R."/>
            <person name="Malavazi I."/>
            <person name="Melin P."/>
            <person name="Meyer V."/>
            <person name="Mielnichuk N."/>
            <person name="Miskei M."/>
            <person name="Molnar A.P."/>
            <person name="Mule G."/>
            <person name="Ngan C.Y."/>
            <person name="Orejas M."/>
            <person name="Orosz E."/>
            <person name="Ouedraogo J.P."/>
            <person name="Overkamp K.M."/>
            <person name="Park H.-S."/>
            <person name="Perrone G."/>
            <person name="Piumi F."/>
            <person name="Punt P.J."/>
            <person name="Ram A.F."/>
            <person name="Ramon A."/>
            <person name="Rauscher S."/>
            <person name="Record E."/>
            <person name="Riano-Pachon D.M."/>
            <person name="Robert V."/>
            <person name="Roehrig J."/>
            <person name="Ruller R."/>
            <person name="Salamov A."/>
            <person name="Salih N.S."/>
            <person name="Samson R.A."/>
            <person name="Sandor E."/>
            <person name="Sanguinetti M."/>
            <person name="Schuetze T."/>
            <person name="Sepcic K."/>
            <person name="Shelest E."/>
            <person name="Sherlock G."/>
            <person name="Sophianopoulou V."/>
            <person name="Squina F.M."/>
            <person name="Sun H."/>
            <person name="Susca A."/>
            <person name="Todd R.B."/>
            <person name="Tsang A."/>
            <person name="Unkles S.E."/>
            <person name="van de Wiele N."/>
            <person name="van Rossen-Uffink D."/>
            <person name="Oliveira J.V."/>
            <person name="Vesth T.C."/>
            <person name="Visser J."/>
            <person name="Yu J.-H."/>
            <person name="Zhou M."/>
            <person name="Andersen M.R."/>
            <person name="Archer D.B."/>
            <person name="Baker S.E."/>
            <person name="Benoit I."/>
            <person name="Brakhage A.A."/>
            <person name="Braus G.H."/>
            <person name="Fischer R."/>
            <person name="Frisvad J.C."/>
            <person name="Goldman G.H."/>
            <person name="Houbraken J."/>
            <person name="Oakley B."/>
            <person name="Pocsi I."/>
            <person name="Scazzocchio C."/>
            <person name="Seiboth B."/>
            <person name="vanKuyk P.A."/>
            <person name="Wortman J."/>
            <person name="Dyer P.S."/>
            <person name="Grigoriev I.V."/>
        </authorList>
    </citation>
    <scope>NUCLEOTIDE SEQUENCE [LARGE SCALE GENOMIC DNA]</scope>
    <source>
        <strain evidence="11">CBS 101740 / IMI 381727 / IBT 21946</strain>
    </source>
</reference>
<dbReference type="SUPFAM" id="SSF52540">
    <property type="entry name" value="P-loop containing nucleoside triphosphate hydrolases"/>
    <property type="match status" value="1"/>
</dbReference>
<accession>A0A1L9UZ29</accession>
<dbReference type="GO" id="GO:0031380">
    <property type="term" value="C:nuclear RNA-directed RNA polymerase complex"/>
    <property type="evidence" value="ECO:0007669"/>
    <property type="project" value="TreeGrafter"/>
</dbReference>
<dbReference type="GO" id="GO:0008270">
    <property type="term" value="F:zinc ion binding"/>
    <property type="evidence" value="ECO:0007669"/>
    <property type="project" value="UniProtKB-KW"/>
</dbReference>
<dbReference type="GO" id="GO:0004386">
    <property type="term" value="F:helicase activity"/>
    <property type="evidence" value="ECO:0007669"/>
    <property type="project" value="InterPro"/>
</dbReference>
<gene>
    <name evidence="10" type="ORF">ASPBRDRAFT_49963</name>
</gene>
<dbReference type="PROSITE" id="PS50890">
    <property type="entry name" value="PUA"/>
    <property type="match status" value="1"/>
</dbReference>
<organism evidence="10 11">
    <name type="scientific">Aspergillus brasiliensis (strain CBS 101740 / IMI 381727 / IBT 21946)</name>
    <dbReference type="NCBI Taxonomy" id="767769"/>
    <lineage>
        <taxon>Eukaryota</taxon>
        <taxon>Fungi</taxon>
        <taxon>Dikarya</taxon>
        <taxon>Ascomycota</taxon>
        <taxon>Pezizomycotina</taxon>
        <taxon>Eurotiomycetes</taxon>
        <taxon>Eurotiomycetidae</taxon>
        <taxon>Eurotiales</taxon>
        <taxon>Aspergillaceae</taxon>
        <taxon>Aspergillus</taxon>
        <taxon>Aspergillus subgen. Circumdati</taxon>
    </lineage>
</organism>
<dbReference type="CDD" id="cd18808">
    <property type="entry name" value="SF1_C_Upf1"/>
    <property type="match status" value="1"/>
</dbReference>